<evidence type="ECO:0000256" key="4">
    <source>
        <dbReference type="ARBA" id="ARBA00022898"/>
    </source>
</evidence>
<evidence type="ECO:0000313" key="6">
    <source>
        <dbReference type="EMBL" id="QSS66404.1"/>
    </source>
</evidence>
<organism evidence="6 7">
    <name type="scientific">Ajellomyces capsulatus</name>
    <name type="common">Darling's disease fungus</name>
    <name type="synonym">Histoplasma capsulatum</name>
    <dbReference type="NCBI Taxonomy" id="5037"/>
    <lineage>
        <taxon>Eukaryota</taxon>
        <taxon>Fungi</taxon>
        <taxon>Dikarya</taxon>
        <taxon>Ascomycota</taxon>
        <taxon>Pezizomycotina</taxon>
        <taxon>Eurotiomycetes</taxon>
        <taxon>Eurotiomycetidae</taxon>
        <taxon>Onygenales</taxon>
        <taxon>Ajellomycetaceae</taxon>
        <taxon>Histoplasma</taxon>
    </lineage>
</organism>
<dbReference type="Gene3D" id="3.90.1150.10">
    <property type="entry name" value="Aspartate Aminotransferase, domain 1"/>
    <property type="match status" value="1"/>
</dbReference>
<dbReference type="InterPro" id="IPR015422">
    <property type="entry name" value="PyrdxlP-dep_Trfase_small"/>
</dbReference>
<dbReference type="Pfam" id="PF00155">
    <property type="entry name" value="Aminotran_1_2"/>
    <property type="match status" value="1"/>
</dbReference>
<comment type="similarity">
    <text evidence="2">Belongs to the class-II pyridoxal-phosphate-dependent aminotransferase family. BioF subfamily.</text>
</comment>
<comment type="cofactor">
    <cofactor evidence="1">
        <name>pyridoxal 5'-phosphate</name>
        <dbReference type="ChEBI" id="CHEBI:597326"/>
    </cofactor>
</comment>
<dbReference type="InterPro" id="IPR015424">
    <property type="entry name" value="PyrdxlP-dep_Trfase"/>
</dbReference>
<keyword evidence="4" id="KW-0663">Pyridoxal phosphate</keyword>
<dbReference type="EMBL" id="CP069115">
    <property type="protein sequence ID" value="QSS66404.1"/>
    <property type="molecule type" value="Genomic_DNA"/>
</dbReference>
<dbReference type="VEuPathDB" id="FungiDB:I7I51_07261"/>
<dbReference type="GO" id="GO:0016740">
    <property type="term" value="F:transferase activity"/>
    <property type="evidence" value="ECO:0007669"/>
    <property type="project" value="UniProtKB-KW"/>
</dbReference>
<sequence length="412" mass="45561">MDSSGALLRAFQSCLDQREVKGRRRYLQVPPSGGVDFSSNDFLSLSTSTTLRSHLLQSLAREPSSHSFASTGSRLLDGNSAYIENLERFITAFHNAESGLLFNSGYDANLSIFSCVPQPGDVVIHDELIHASVHDGVKLSRASRKISFEHNSVDDFFRIAQSVVQGDPLVASGERSVFVVVESLYSMQGDFAPIAELLAVIKTVFPRGNAYMIVDEAHTTGVFGPRGAGLVQELGVEGHVFIRVHTFGKALASHGAIVLCSHLTREYLINYARPLIYSTALGLPSLAATRVAYELMNDGATESLQSRLHDLVKYMATRLKSLQPADPAILTIHHQDRSPIFSLQTSMPRELASFLQAEGQIVRAIMPPTVPVGTERVRVCLHARNTFEEIDRLTTLIKEWVEQQRPRRTYRL</sequence>
<dbReference type="OrthoDB" id="2382073at2759"/>
<evidence type="ECO:0000313" key="7">
    <source>
        <dbReference type="Proteomes" id="UP000663671"/>
    </source>
</evidence>
<gene>
    <name evidence="6" type="ORF">I7I51_07261</name>
</gene>
<feature type="domain" description="Aminotransferase class I/classII large" evidence="5">
    <location>
        <begin position="35"/>
        <end position="394"/>
    </location>
</feature>
<reference evidence="6" key="1">
    <citation type="submission" date="2021-01" db="EMBL/GenBank/DDBJ databases">
        <title>Chromosome-level genome assembly of a human fungal pathogen reveals clustering of transcriptionally co-regulated genes.</title>
        <authorList>
            <person name="Voorhies M."/>
            <person name="Cohen S."/>
            <person name="Shea T.P."/>
            <person name="Petrus S."/>
            <person name="Munoz J.F."/>
            <person name="Poplawski S."/>
            <person name="Goldman W.E."/>
            <person name="Michael T."/>
            <person name="Cuomo C.A."/>
            <person name="Sil A."/>
            <person name="Beyhan S."/>
        </authorList>
    </citation>
    <scope>NUCLEOTIDE SEQUENCE</scope>
    <source>
        <strain evidence="6">WU24</strain>
    </source>
</reference>
<protein>
    <submittedName>
        <fullName evidence="6">8-amino-7-oxononanoate synthase</fullName>
    </submittedName>
</protein>
<keyword evidence="3" id="KW-0808">Transferase</keyword>
<dbReference type="PANTHER" id="PTHR13693">
    <property type="entry name" value="CLASS II AMINOTRANSFERASE/8-AMINO-7-OXONONANOATE SYNTHASE"/>
    <property type="match status" value="1"/>
</dbReference>
<evidence type="ECO:0000256" key="3">
    <source>
        <dbReference type="ARBA" id="ARBA00022679"/>
    </source>
</evidence>
<dbReference type="PANTHER" id="PTHR13693:SF77">
    <property type="entry name" value="8-AMINO-7-OXONONANOATE SYNTHASE"/>
    <property type="match status" value="1"/>
</dbReference>
<dbReference type="InterPro" id="IPR004839">
    <property type="entry name" value="Aminotransferase_I/II_large"/>
</dbReference>
<dbReference type="InterPro" id="IPR050087">
    <property type="entry name" value="AON_synthase_class-II"/>
</dbReference>
<dbReference type="GO" id="GO:0009102">
    <property type="term" value="P:biotin biosynthetic process"/>
    <property type="evidence" value="ECO:0007669"/>
    <property type="project" value="TreeGrafter"/>
</dbReference>
<dbReference type="GO" id="GO:0030170">
    <property type="term" value="F:pyridoxal phosphate binding"/>
    <property type="evidence" value="ECO:0007669"/>
    <property type="project" value="InterPro"/>
</dbReference>
<name>A0A8A1MNU3_AJECA</name>
<dbReference type="AlphaFoldDB" id="A0A8A1MNU3"/>
<proteinExistence type="inferred from homology"/>
<accession>A0A8A1MNU3</accession>
<evidence type="ECO:0000256" key="1">
    <source>
        <dbReference type="ARBA" id="ARBA00001933"/>
    </source>
</evidence>
<dbReference type="InterPro" id="IPR015421">
    <property type="entry name" value="PyrdxlP-dep_Trfase_major"/>
</dbReference>
<evidence type="ECO:0000259" key="5">
    <source>
        <dbReference type="Pfam" id="PF00155"/>
    </source>
</evidence>
<dbReference type="SUPFAM" id="SSF53383">
    <property type="entry name" value="PLP-dependent transferases"/>
    <property type="match status" value="1"/>
</dbReference>
<dbReference type="Gene3D" id="3.40.640.10">
    <property type="entry name" value="Type I PLP-dependent aspartate aminotransferase-like (Major domain)"/>
    <property type="match status" value="1"/>
</dbReference>
<dbReference type="Proteomes" id="UP000663671">
    <property type="component" value="Chromosome 3"/>
</dbReference>
<evidence type="ECO:0000256" key="2">
    <source>
        <dbReference type="ARBA" id="ARBA00010008"/>
    </source>
</evidence>